<evidence type="ECO:0000313" key="3">
    <source>
        <dbReference type="Proteomes" id="UP000238825"/>
    </source>
</evidence>
<organism evidence="1 3">
    <name type="scientific">Lysinibacillus sphaericus</name>
    <name type="common">Bacillus sphaericus</name>
    <dbReference type="NCBI Taxonomy" id="1421"/>
    <lineage>
        <taxon>Bacteria</taxon>
        <taxon>Bacillati</taxon>
        <taxon>Bacillota</taxon>
        <taxon>Bacilli</taxon>
        <taxon>Bacillales</taxon>
        <taxon>Bacillaceae</taxon>
        <taxon>Lysinibacillus</taxon>
    </lineage>
</organism>
<reference evidence="1 3" key="1">
    <citation type="submission" date="2017-03" db="EMBL/GenBank/DDBJ databases">
        <title>The whole genome sequencing and assembly of Lysinibacillus sphaericus DSM 28T strain.</title>
        <authorList>
            <person name="Lee Y.-J."/>
            <person name="Yi H."/>
            <person name="Bahn Y.-S."/>
            <person name="Kim J.F."/>
            <person name="Lee D.-W."/>
        </authorList>
    </citation>
    <scope>NUCLEOTIDE SEQUENCE [LARGE SCALE GENOMIC DNA]</scope>
    <source>
        <strain evidence="1 3">DSM 28</strain>
    </source>
</reference>
<dbReference type="Proteomes" id="UP000238825">
    <property type="component" value="Chromosome"/>
</dbReference>
<evidence type="ECO:0000313" key="4">
    <source>
        <dbReference type="Proteomes" id="UP000255295"/>
    </source>
</evidence>
<evidence type="ECO:0000313" key="1">
    <source>
        <dbReference type="EMBL" id="AVK96681.1"/>
    </source>
</evidence>
<reference evidence="2 4" key="2">
    <citation type="submission" date="2018-06" db="EMBL/GenBank/DDBJ databases">
        <authorList>
            <consortium name="Pathogen Informatics"/>
            <person name="Doyle S."/>
        </authorList>
    </citation>
    <scope>NUCLEOTIDE SEQUENCE [LARGE SCALE GENOMIC DNA]</scope>
    <source>
        <strain evidence="2 4">NCTC10338</strain>
    </source>
</reference>
<dbReference type="Proteomes" id="UP000255295">
    <property type="component" value="Unassembled WGS sequence"/>
</dbReference>
<evidence type="ECO:0008006" key="5">
    <source>
        <dbReference type="Google" id="ProtNLM"/>
    </source>
</evidence>
<dbReference type="EMBL" id="UFSZ01000001">
    <property type="protein sequence ID" value="SUV17505.1"/>
    <property type="molecule type" value="Genomic_DNA"/>
</dbReference>
<evidence type="ECO:0000313" key="2">
    <source>
        <dbReference type="EMBL" id="SUV17505.1"/>
    </source>
</evidence>
<gene>
    <name evidence="1" type="ORF">LS41612_10595</name>
    <name evidence="2" type="ORF">NCTC10338_02608</name>
</gene>
<dbReference type="NCBIfam" id="TIGR04474">
    <property type="entry name" value="tcm_partner"/>
    <property type="match status" value="1"/>
</dbReference>
<protein>
    <recommendedName>
        <fullName evidence="5">Three-Cys-motif partner protein TcmP</fullName>
    </recommendedName>
</protein>
<dbReference type="AlphaFoldDB" id="A0A2S0K025"/>
<dbReference type="EMBL" id="CP019980">
    <property type="protein sequence ID" value="AVK96681.1"/>
    <property type="molecule type" value="Genomic_DNA"/>
</dbReference>
<sequence>MVNKFFEGLQSHSSAKIEILNRYYIPWLRKITLGEFNKNNCVVIDGFAGEGIYEDGQLGSPIILINGARDLCNQNLQYRRPCPNITILLIEGKEKNFNNLIQNIIGYYGDANYNENVVTFGQYPTIRVVIYNDSFENVMNSFLDQVNSNLIPSFCFVDPFGFSHTPFKLFQKYLKNNKAEILFNFMYEEVNRFITSDRDPSLVETYENLFGVENLDELRSEIKDTDAQIRKEAIINYYSKQLLGKTEANYVLNFEFKKSGRTKMFLVHSTKSRHGLALMKEVMWKVDETGAFLYDDRKDPLQIQFEFFDEYTKEEHVKNLASIIYNEFKGNSYILLNTIENFVLEKTIYPLTNYFRPAMKNLEKENLIIVERKIGANKGSFNDKTLHIKF</sequence>
<dbReference type="RefSeq" id="WP_024364747.1">
    <property type="nucleotide sequence ID" value="NZ_BJNS01000045.1"/>
</dbReference>
<accession>A0A2S0K025</accession>
<name>A0A2S0K025_LYSSH</name>
<dbReference type="GeneID" id="48276650"/>
<dbReference type="InterPro" id="IPR031009">
    <property type="entry name" value="Tcm_partner"/>
</dbReference>
<proteinExistence type="predicted"/>